<evidence type="ECO:0000256" key="2">
    <source>
        <dbReference type="ARBA" id="ARBA00022801"/>
    </source>
</evidence>
<gene>
    <name evidence="5" type="ORF">OIK42_10680</name>
</gene>
<sequence>MLTIDQIGLAAYIVDSGRHGHLHDGFCQAGPLDPLAFKLANLLCSQSDGVAIEFLGPLTCTFTKACFISVTGPAADIRIDGTGQPGWQTLSVKAGQTVAIEPARLGTKHYLAVSGGIKAPKVMGSASTVSRERLGGLNGDGSSLKSGDQLELNAAPSSIQLRNVPQWLIPAYQSDIHVALVPGYQHEWVSPLQWRRLLSSDYTLTSQMDRMGYRLSGAAINTREQALYSEAVALGAMQIPPDGQPIVMMADRQTLGGYPKVGTIARCDLNRFAQCVPGDKITFFQLDADDARAKWLLTLSAITRWYQG</sequence>
<dbReference type="SUPFAM" id="SSF50891">
    <property type="entry name" value="Cyclophilin-like"/>
    <property type="match status" value="1"/>
</dbReference>
<dbReference type="InterPro" id="IPR052708">
    <property type="entry name" value="PxpC"/>
</dbReference>
<accession>A0ABT5L2F8</accession>
<dbReference type="InterPro" id="IPR029000">
    <property type="entry name" value="Cyclophilin-like_dom_sf"/>
</dbReference>
<keyword evidence="3" id="KW-0067">ATP-binding</keyword>
<dbReference type="Pfam" id="PF02626">
    <property type="entry name" value="CT_A_B"/>
    <property type="match status" value="1"/>
</dbReference>
<evidence type="ECO:0000313" key="5">
    <source>
        <dbReference type="EMBL" id="MDC8831226.1"/>
    </source>
</evidence>
<dbReference type="PANTHER" id="PTHR43309">
    <property type="entry name" value="5-OXOPROLINASE SUBUNIT C"/>
    <property type="match status" value="1"/>
</dbReference>
<feature type="domain" description="Carboxyltransferase" evidence="4">
    <location>
        <begin position="23"/>
        <end position="302"/>
    </location>
</feature>
<evidence type="ECO:0000256" key="3">
    <source>
        <dbReference type="ARBA" id="ARBA00022840"/>
    </source>
</evidence>
<evidence type="ECO:0000259" key="4">
    <source>
        <dbReference type="SMART" id="SM00797"/>
    </source>
</evidence>
<dbReference type="RefSeq" id="WP_273640400.1">
    <property type="nucleotide sequence ID" value="NZ_JAQQXP010000001.1"/>
</dbReference>
<protein>
    <submittedName>
        <fullName evidence="5">Biotin-dependent carboxyltransferase family protein</fullName>
    </submittedName>
</protein>
<dbReference type="Gene3D" id="2.40.100.10">
    <property type="entry name" value="Cyclophilin-like"/>
    <property type="match status" value="1"/>
</dbReference>
<keyword evidence="2" id="KW-0378">Hydrolase</keyword>
<dbReference type="PANTHER" id="PTHR43309:SF4">
    <property type="entry name" value="CARBOXYLTRANSFERASE DOMAIN-CONTAINING PROTEIN"/>
    <property type="match status" value="1"/>
</dbReference>
<keyword evidence="1" id="KW-0547">Nucleotide-binding</keyword>
<dbReference type="InterPro" id="IPR003778">
    <property type="entry name" value="CT_A_B"/>
</dbReference>
<evidence type="ECO:0000256" key="1">
    <source>
        <dbReference type="ARBA" id="ARBA00022741"/>
    </source>
</evidence>
<name>A0ABT5L2F8_9ALTE</name>
<dbReference type="SMART" id="SM00797">
    <property type="entry name" value="AHS2"/>
    <property type="match status" value="1"/>
</dbReference>
<organism evidence="5 6">
    <name type="scientific">Alteromonas gilva</name>
    <dbReference type="NCBI Taxonomy" id="2987522"/>
    <lineage>
        <taxon>Bacteria</taxon>
        <taxon>Pseudomonadati</taxon>
        <taxon>Pseudomonadota</taxon>
        <taxon>Gammaproteobacteria</taxon>
        <taxon>Alteromonadales</taxon>
        <taxon>Alteromonadaceae</taxon>
        <taxon>Alteromonas/Salinimonas group</taxon>
        <taxon>Alteromonas</taxon>
    </lineage>
</organism>
<comment type="caution">
    <text evidence="5">The sequence shown here is derived from an EMBL/GenBank/DDBJ whole genome shotgun (WGS) entry which is preliminary data.</text>
</comment>
<evidence type="ECO:0000313" key="6">
    <source>
        <dbReference type="Proteomes" id="UP001218788"/>
    </source>
</evidence>
<dbReference type="Proteomes" id="UP001218788">
    <property type="component" value="Unassembled WGS sequence"/>
</dbReference>
<proteinExistence type="predicted"/>
<keyword evidence="6" id="KW-1185">Reference proteome</keyword>
<reference evidence="5 6" key="1">
    <citation type="submission" date="2022-10" db="EMBL/GenBank/DDBJ databases">
        <title>Alteromonas sp. chi3 Genome sequencing.</title>
        <authorList>
            <person name="Park S."/>
        </authorList>
    </citation>
    <scope>NUCLEOTIDE SEQUENCE [LARGE SCALE GENOMIC DNA]</scope>
    <source>
        <strain evidence="6">chi3</strain>
    </source>
</reference>
<dbReference type="EMBL" id="JAQQXP010000001">
    <property type="protein sequence ID" value="MDC8831226.1"/>
    <property type="molecule type" value="Genomic_DNA"/>
</dbReference>